<evidence type="ECO:0000256" key="8">
    <source>
        <dbReference type="ARBA" id="ARBA00026068"/>
    </source>
</evidence>
<keyword evidence="4" id="KW-0132">Cell division</keyword>
<evidence type="ECO:0000256" key="2">
    <source>
        <dbReference type="ARBA" id="ARBA00015195"/>
    </source>
</evidence>
<keyword evidence="3" id="KW-0963">Cytoplasm</keyword>
<dbReference type="EMBL" id="LMTR01000047">
    <property type="protein sequence ID" value="KWT69176.1"/>
    <property type="molecule type" value="Genomic_DNA"/>
</dbReference>
<dbReference type="RefSeq" id="WP_068461378.1">
    <property type="nucleotide sequence ID" value="NZ_LMTR01000047.1"/>
</dbReference>
<keyword evidence="11" id="KW-1185">Reference proteome</keyword>
<comment type="subcellular location">
    <subcellularLocation>
        <location evidence="1">Cytoplasm</location>
    </subcellularLocation>
</comment>
<dbReference type="InterPro" id="IPR036192">
    <property type="entry name" value="Cell_div_ZapA-like_sf"/>
</dbReference>
<sequence>MAAVTIAVNGRSYRFECGDEDKARFAEVAAYVTSRMDGLIAEHGNVGSERLLVMTALMIADDLWDATAGETTAPPTADTAPNAGALTDVAKAMRRA</sequence>
<dbReference type="InterPro" id="IPR042233">
    <property type="entry name" value="Cell_div_ZapA_N"/>
</dbReference>
<dbReference type="PANTHER" id="PTHR34981:SF1">
    <property type="entry name" value="CELL DIVISION PROTEIN ZAPA"/>
    <property type="match status" value="1"/>
</dbReference>
<comment type="caution">
    <text evidence="10">The sequence shown here is derived from an EMBL/GenBank/DDBJ whole genome shotgun (WGS) entry which is preliminary data.</text>
</comment>
<organism evidence="10 11">
    <name type="scientific">Hyphomicrobium sulfonivorans</name>
    <dbReference type="NCBI Taxonomy" id="121290"/>
    <lineage>
        <taxon>Bacteria</taxon>
        <taxon>Pseudomonadati</taxon>
        <taxon>Pseudomonadota</taxon>
        <taxon>Alphaproteobacteria</taxon>
        <taxon>Hyphomicrobiales</taxon>
        <taxon>Hyphomicrobiaceae</taxon>
        <taxon>Hyphomicrobium</taxon>
    </lineage>
</organism>
<name>A0A109BHZ1_HYPSL</name>
<gene>
    <name evidence="10" type="ORF">APY04_1607</name>
</gene>
<accession>A0A109BHZ1</accession>
<evidence type="ECO:0000256" key="5">
    <source>
        <dbReference type="ARBA" id="ARBA00023210"/>
    </source>
</evidence>
<dbReference type="Pfam" id="PF05164">
    <property type="entry name" value="ZapA"/>
    <property type="match status" value="1"/>
</dbReference>
<keyword evidence="5" id="KW-0717">Septation</keyword>
<comment type="subunit">
    <text evidence="8">Homodimer. Interacts with FtsZ.</text>
</comment>
<dbReference type="GO" id="GO:0005829">
    <property type="term" value="C:cytosol"/>
    <property type="evidence" value="ECO:0007669"/>
    <property type="project" value="TreeGrafter"/>
</dbReference>
<evidence type="ECO:0000256" key="6">
    <source>
        <dbReference type="ARBA" id="ARBA00023306"/>
    </source>
</evidence>
<reference evidence="10 11" key="1">
    <citation type="submission" date="2015-10" db="EMBL/GenBank/DDBJ databases">
        <title>Transcriptomic analysis of a linuron degrading triple-species bacterial consortium.</title>
        <authorList>
            <person name="Albers P."/>
        </authorList>
    </citation>
    <scope>NUCLEOTIDE SEQUENCE [LARGE SCALE GENOMIC DNA]</scope>
    <source>
        <strain evidence="10 11">WDL6</strain>
    </source>
</reference>
<dbReference type="STRING" id="121290.APY04_1607"/>
<dbReference type="OrthoDB" id="9797575at2"/>
<evidence type="ECO:0000256" key="1">
    <source>
        <dbReference type="ARBA" id="ARBA00004496"/>
    </source>
</evidence>
<evidence type="ECO:0000256" key="3">
    <source>
        <dbReference type="ARBA" id="ARBA00022490"/>
    </source>
</evidence>
<dbReference type="GO" id="GO:0000917">
    <property type="term" value="P:division septum assembly"/>
    <property type="evidence" value="ECO:0007669"/>
    <property type="project" value="UniProtKB-KW"/>
</dbReference>
<evidence type="ECO:0000256" key="9">
    <source>
        <dbReference type="ARBA" id="ARBA00033158"/>
    </source>
</evidence>
<protein>
    <recommendedName>
        <fullName evidence="2">Cell division protein ZapA</fullName>
    </recommendedName>
    <alternativeName>
        <fullName evidence="9">Z ring-associated protein ZapA</fullName>
    </alternativeName>
</protein>
<dbReference type="Gene3D" id="3.30.160.880">
    <property type="entry name" value="Cell division protein ZapA protomer, N-terminal domain"/>
    <property type="match status" value="1"/>
</dbReference>
<proteinExistence type="predicted"/>
<evidence type="ECO:0000256" key="4">
    <source>
        <dbReference type="ARBA" id="ARBA00022618"/>
    </source>
</evidence>
<evidence type="ECO:0000256" key="7">
    <source>
        <dbReference type="ARBA" id="ARBA00024910"/>
    </source>
</evidence>
<dbReference type="GO" id="GO:0000921">
    <property type="term" value="P:septin ring assembly"/>
    <property type="evidence" value="ECO:0007669"/>
    <property type="project" value="TreeGrafter"/>
</dbReference>
<dbReference type="AlphaFoldDB" id="A0A109BHZ1"/>
<dbReference type="GO" id="GO:0032153">
    <property type="term" value="C:cell division site"/>
    <property type="evidence" value="ECO:0007669"/>
    <property type="project" value="TreeGrafter"/>
</dbReference>
<dbReference type="PATRIC" id="fig|121290.4.peg.96"/>
<dbReference type="PANTHER" id="PTHR34981">
    <property type="entry name" value="CELL DIVISION PROTEIN ZAPA"/>
    <property type="match status" value="1"/>
</dbReference>
<keyword evidence="6" id="KW-0131">Cell cycle</keyword>
<dbReference type="Proteomes" id="UP000059074">
    <property type="component" value="Unassembled WGS sequence"/>
</dbReference>
<dbReference type="InterPro" id="IPR007838">
    <property type="entry name" value="Cell_div_ZapA-like"/>
</dbReference>
<evidence type="ECO:0000313" key="11">
    <source>
        <dbReference type="Proteomes" id="UP000059074"/>
    </source>
</evidence>
<dbReference type="GO" id="GO:0043093">
    <property type="term" value="P:FtsZ-dependent cytokinesis"/>
    <property type="evidence" value="ECO:0007669"/>
    <property type="project" value="TreeGrafter"/>
</dbReference>
<dbReference type="GO" id="GO:0030428">
    <property type="term" value="C:cell septum"/>
    <property type="evidence" value="ECO:0007669"/>
    <property type="project" value="TreeGrafter"/>
</dbReference>
<comment type="function">
    <text evidence="7">Activator of cell division through the inhibition of FtsZ GTPase activity, therefore promoting FtsZ assembly into bundles of protofilaments necessary for the formation of the division Z ring. It is recruited early at mid-cell but it is not essential for cell division.</text>
</comment>
<dbReference type="SUPFAM" id="SSF102829">
    <property type="entry name" value="Cell division protein ZapA-like"/>
    <property type="match status" value="1"/>
</dbReference>
<evidence type="ECO:0000313" key="10">
    <source>
        <dbReference type="EMBL" id="KWT69176.1"/>
    </source>
</evidence>